<comment type="subunit">
    <text evidence="9">G proteins are composed of 3 units; alpha, beta and gamma.</text>
</comment>
<organism evidence="11 12">
    <name type="scientific">Synaphobranchus kaupii</name>
    <name type="common">Kaup's arrowtooth eel</name>
    <dbReference type="NCBI Taxonomy" id="118154"/>
    <lineage>
        <taxon>Eukaryota</taxon>
        <taxon>Metazoa</taxon>
        <taxon>Chordata</taxon>
        <taxon>Craniata</taxon>
        <taxon>Vertebrata</taxon>
        <taxon>Euteleostomi</taxon>
        <taxon>Actinopterygii</taxon>
        <taxon>Neopterygii</taxon>
        <taxon>Teleostei</taxon>
        <taxon>Anguilliformes</taxon>
        <taxon>Synaphobranchidae</taxon>
        <taxon>Synaphobranchus</taxon>
    </lineage>
</organism>
<evidence type="ECO:0000313" key="11">
    <source>
        <dbReference type="EMBL" id="KAJ8364694.1"/>
    </source>
</evidence>
<dbReference type="InterPro" id="IPR001770">
    <property type="entry name" value="G-protein_gamma"/>
</dbReference>
<keyword evidence="6 9" id="KW-0807">Transducer</keyword>
<dbReference type="GO" id="GO:0031681">
    <property type="term" value="F:G-protein beta-subunit binding"/>
    <property type="evidence" value="ECO:0007669"/>
    <property type="project" value="InterPro"/>
</dbReference>
<dbReference type="PROSITE" id="PS50058">
    <property type="entry name" value="G_PROTEIN_GAMMA"/>
    <property type="match status" value="1"/>
</dbReference>
<dbReference type="OrthoDB" id="9933679at2759"/>
<evidence type="ECO:0000256" key="4">
    <source>
        <dbReference type="ARBA" id="ARBA00022481"/>
    </source>
</evidence>
<evidence type="ECO:0000256" key="7">
    <source>
        <dbReference type="ARBA" id="ARBA00023288"/>
    </source>
</evidence>
<dbReference type="SUPFAM" id="SSF48670">
    <property type="entry name" value="Transducin (heterotrimeric G protein), gamma chain"/>
    <property type="match status" value="1"/>
</dbReference>
<evidence type="ECO:0000256" key="9">
    <source>
        <dbReference type="RuleBase" id="RU004973"/>
    </source>
</evidence>
<sequence length="80" mass="9139">MLVSPPIQQVRMARDMSDKEILKMELDQLRKEVKTERLPVSTTANEIMEWVDSQYADDPLIKGVSEEANPYKEKGGCIIT</sequence>
<evidence type="ECO:0000256" key="8">
    <source>
        <dbReference type="ARBA" id="ARBA00023289"/>
    </source>
</evidence>
<proteinExistence type="inferred from homology"/>
<evidence type="ECO:0000256" key="6">
    <source>
        <dbReference type="ARBA" id="ARBA00023224"/>
    </source>
</evidence>
<evidence type="ECO:0000256" key="3">
    <source>
        <dbReference type="ARBA" id="ARBA00022475"/>
    </source>
</evidence>
<gene>
    <name evidence="11" type="ORF">SKAU_G00135250</name>
</gene>
<dbReference type="Proteomes" id="UP001152622">
    <property type="component" value="Chromosome 4"/>
</dbReference>
<comment type="subcellular location">
    <subcellularLocation>
        <location evidence="1 9">Cell membrane</location>
        <topology evidence="1 9">Lipid-anchor</topology>
        <orientation evidence="1 9">Cytoplasmic side</orientation>
    </subcellularLocation>
</comment>
<name>A0A9Q1FRL5_SYNKA</name>
<dbReference type="Pfam" id="PF00631">
    <property type="entry name" value="G-gamma"/>
    <property type="match status" value="1"/>
</dbReference>
<feature type="domain" description="G protein gamma" evidence="10">
    <location>
        <begin position="12"/>
        <end position="80"/>
    </location>
</feature>
<dbReference type="EMBL" id="JAINUF010000004">
    <property type="protein sequence ID" value="KAJ8364694.1"/>
    <property type="molecule type" value="Genomic_DNA"/>
</dbReference>
<keyword evidence="3 9" id="KW-1003">Cell membrane</keyword>
<evidence type="ECO:0000313" key="12">
    <source>
        <dbReference type="Proteomes" id="UP001152622"/>
    </source>
</evidence>
<reference evidence="11" key="1">
    <citation type="journal article" date="2023" name="Science">
        <title>Genome structures resolve the early diversification of teleost fishes.</title>
        <authorList>
            <person name="Parey E."/>
            <person name="Louis A."/>
            <person name="Montfort J."/>
            <person name="Bouchez O."/>
            <person name="Roques C."/>
            <person name="Iampietro C."/>
            <person name="Lluch J."/>
            <person name="Castinel A."/>
            <person name="Donnadieu C."/>
            <person name="Desvignes T."/>
            <person name="Floi Bucao C."/>
            <person name="Jouanno E."/>
            <person name="Wen M."/>
            <person name="Mejri S."/>
            <person name="Dirks R."/>
            <person name="Jansen H."/>
            <person name="Henkel C."/>
            <person name="Chen W.J."/>
            <person name="Zahm M."/>
            <person name="Cabau C."/>
            <person name="Klopp C."/>
            <person name="Thompson A.W."/>
            <person name="Robinson-Rechavi M."/>
            <person name="Braasch I."/>
            <person name="Lecointre G."/>
            <person name="Bobe J."/>
            <person name="Postlethwait J.H."/>
            <person name="Berthelot C."/>
            <person name="Roest Crollius H."/>
            <person name="Guiguen Y."/>
        </authorList>
    </citation>
    <scope>NUCLEOTIDE SEQUENCE</scope>
    <source>
        <strain evidence="11">WJC10195</strain>
    </source>
</reference>
<evidence type="ECO:0000259" key="10">
    <source>
        <dbReference type="PROSITE" id="PS50058"/>
    </source>
</evidence>
<comment type="similarity">
    <text evidence="2 9">Belongs to the G protein gamma family.</text>
</comment>
<dbReference type="GO" id="GO:0005834">
    <property type="term" value="C:heterotrimeric G-protein complex"/>
    <property type="evidence" value="ECO:0007669"/>
    <property type="project" value="InterPro"/>
</dbReference>
<keyword evidence="5 9" id="KW-0472">Membrane</keyword>
<dbReference type="PRINTS" id="PR00321">
    <property type="entry name" value="GPROTEING"/>
</dbReference>
<keyword evidence="12" id="KW-1185">Reference proteome</keyword>
<dbReference type="AlphaFoldDB" id="A0A9Q1FRL5"/>
<dbReference type="GO" id="GO:0007186">
    <property type="term" value="P:G protein-coupled receptor signaling pathway"/>
    <property type="evidence" value="ECO:0007669"/>
    <property type="project" value="InterPro"/>
</dbReference>
<keyword evidence="7 9" id="KW-0449">Lipoprotein</keyword>
<dbReference type="InterPro" id="IPR015898">
    <property type="entry name" value="G-protein_gamma-like_dom"/>
</dbReference>
<evidence type="ECO:0000256" key="5">
    <source>
        <dbReference type="ARBA" id="ARBA00023136"/>
    </source>
</evidence>
<dbReference type="InterPro" id="IPR036284">
    <property type="entry name" value="GGL_sf"/>
</dbReference>
<dbReference type="FunFam" id="4.10.260.10:FF:000001">
    <property type="entry name" value="Guanine nucleotide-binding protein subunit gamma"/>
    <property type="match status" value="1"/>
</dbReference>
<keyword evidence="8" id="KW-0636">Prenylation</keyword>
<dbReference type="Gene3D" id="4.10.260.10">
    <property type="entry name" value="Transducin (heterotrimeric G protein), gamma chain"/>
    <property type="match status" value="1"/>
</dbReference>
<evidence type="ECO:0000256" key="1">
    <source>
        <dbReference type="ARBA" id="ARBA00004342"/>
    </source>
</evidence>
<dbReference type="SMART" id="SM00224">
    <property type="entry name" value="GGL"/>
    <property type="match status" value="1"/>
</dbReference>
<dbReference type="CDD" id="cd00068">
    <property type="entry name" value="GGL"/>
    <property type="match status" value="1"/>
</dbReference>
<comment type="function">
    <text evidence="9">Guanine nucleotide-binding proteins (G proteins) are involved as a modulator or transducer in various transmembrane signaling systems. The beta and gamma chains are required for the GTPase activity, for replacement of GDP by GTP, and for G protein-effector interaction.</text>
</comment>
<protein>
    <recommendedName>
        <fullName evidence="9">Guanine nucleotide-binding protein subunit gamma</fullName>
    </recommendedName>
</protein>
<accession>A0A9Q1FRL5</accession>
<dbReference type="SMART" id="SM01224">
    <property type="entry name" value="G_gamma"/>
    <property type="match status" value="1"/>
</dbReference>
<evidence type="ECO:0000256" key="2">
    <source>
        <dbReference type="ARBA" id="ARBA00007431"/>
    </source>
</evidence>
<keyword evidence="4" id="KW-0488">Methylation</keyword>
<dbReference type="PANTHER" id="PTHR13809">
    <property type="entry name" value="GUANINE NUCLEOTIDE-BINDING PROTEIN GAMMA SUBUNIT"/>
    <property type="match status" value="1"/>
</dbReference>
<comment type="caution">
    <text evidence="11">The sequence shown here is derived from an EMBL/GenBank/DDBJ whole genome shotgun (WGS) entry which is preliminary data.</text>
</comment>